<dbReference type="RefSeq" id="WP_115362078.1">
    <property type="nucleotide sequence ID" value="NZ_QDKL01000002.1"/>
</dbReference>
<gene>
    <name evidence="2" type="ORF">DAY19_10320</name>
</gene>
<name>A0ABY0IGI9_9BACT</name>
<proteinExistence type="predicted"/>
<reference evidence="3" key="1">
    <citation type="journal article" date="2019" name="Int. J. Syst. Evol. Microbiol.">
        <title>Halobacteriovorax valvorus sp. nov., a novel prokaryotic predator isolated from coastal seawater of China.</title>
        <authorList>
            <person name="Chen M.-X."/>
        </authorList>
    </citation>
    <scope>NUCLEOTIDE SEQUENCE [LARGE SCALE GENOMIC DNA]</scope>
    <source>
        <strain evidence="3">BL9</strain>
    </source>
</reference>
<sequence length="657" mass="77635">MKQFTILTLFLISLTTSAANPEISEPVKEQKESKFTYFLKNYLTKENIKRNLVDAFNSLTISLDTDIFKIDLYDGLSLKGKYEYEVDKSYIPGQYTRRDRFEFKIDHDSKRTFFPELQSPLFLKGNRKNEVIISRQYVKKIDAMKALPFNVAKLPIRAKYVDRLNEGDFISIPASMALTTGFSYSDVAPVLKTGLTGFYTFAGEFLIQVYKLEDQKVRVKIIAEKKKARGLSFKSSFGVELFSFEILGFDVDHEYKIDWIKLDTSKTKGNIILSDYVFDLKDEEVRKVYNNLFNNVFKFKEAKLLAESLNTDLLDRYYVVNLEDVDRLAVADKDQEAPRVERVFKGHNRYTSNSSGVTLDLDFLKLSSRGHYINNRFNFERLDGSTIAFYYPNYTKRSESKITIQIFDTKEEKVLSYYGLTSSHEDHKFLNVGMNFIRRDNEFRKSEQRRYKKVLEGIVPDRFKKDVLDSISLERRYVNFSSNLKMIFKGPAFSVFDKYTLEEFISIMQEKLKGKDVIRLSNRHLHKTDHFYTWQLEREYLRKSKKLAEYFYNIIKSDSPYQEKVEKFTKKLKRLRNEYHVMQILADLLPQDNLEDYLYFDLLITDDSETLVDLQFGTNDYKEIYGQLEYLDRYIRRNGEDLRIDTRIEDIQMSIND</sequence>
<evidence type="ECO:0000313" key="3">
    <source>
        <dbReference type="Proteomes" id="UP000443582"/>
    </source>
</evidence>
<evidence type="ECO:0000256" key="1">
    <source>
        <dbReference type="SAM" id="SignalP"/>
    </source>
</evidence>
<protein>
    <recommendedName>
        <fullName evidence="4">DUF3857 domain-containing protein</fullName>
    </recommendedName>
</protein>
<feature type="signal peptide" evidence="1">
    <location>
        <begin position="1"/>
        <end position="18"/>
    </location>
</feature>
<accession>A0ABY0IGI9</accession>
<feature type="chain" id="PRO_5046131263" description="DUF3857 domain-containing protein" evidence="1">
    <location>
        <begin position="19"/>
        <end position="657"/>
    </location>
</feature>
<keyword evidence="1" id="KW-0732">Signal</keyword>
<keyword evidence="3" id="KW-1185">Reference proteome</keyword>
<evidence type="ECO:0008006" key="4">
    <source>
        <dbReference type="Google" id="ProtNLM"/>
    </source>
</evidence>
<evidence type="ECO:0000313" key="2">
    <source>
        <dbReference type="EMBL" id="RZF22067.1"/>
    </source>
</evidence>
<dbReference type="EMBL" id="QDKL01000002">
    <property type="protein sequence ID" value="RZF22067.1"/>
    <property type="molecule type" value="Genomic_DNA"/>
</dbReference>
<organism evidence="2 3">
    <name type="scientific">Halobacteriovorax vibrionivorans</name>
    <dbReference type="NCBI Taxonomy" id="2152716"/>
    <lineage>
        <taxon>Bacteria</taxon>
        <taxon>Pseudomonadati</taxon>
        <taxon>Bdellovibrionota</taxon>
        <taxon>Bacteriovoracia</taxon>
        <taxon>Bacteriovoracales</taxon>
        <taxon>Halobacteriovoraceae</taxon>
        <taxon>Halobacteriovorax</taxon>
    </lineage>
</organism>
<dbReference type="Proteomes" id="UP000443582">
    <property type="component" value="Unassembled WGS sequence"/>
</dbReference>
<comment type="caution">
    <text evidence="2">The sequence shown here is derived from an EMBL/GenBank/DDBJ whole genome shotgun (WGS) entry which is preliminary data.</text>
</comment>